<evidence type="ECO:0008006" key="2">
    <source>
        <dbReference type="Google" id="ProtNLM"/>
    </source>
</evidence>
<gene>
    <name evidence="1" type="ORF">METZ01_LOCUS330431</name>
</gene>
<name>A0A382PXI8_9ZZZZ</name>
<accession>A0A382PXI8</accession>
<feature type="non-terminal residue" evidence="1">
    <location>
        <position position="327"/>
    </location>
</feature>
<reference evidence="1" key="1">
    <citation type="submission" date="2018-05" db="EMBL/GenBank/DDBJ databases">
        <authorList>
            <person name="Lanie J.A."/>
            <person name="Ng W.-L."/>
            <person name="Kazmierczak K.M."/>
            <person name="Andrzejewski T.M."/>
            <person name="Davidsen T.M."/>
            <person name="Wayne K.J."/>
            <person name="Tettelin H."/>
            <person name="Glass J.I."/>
            <person name="Rusch D."/>
            <person name="Podicherti R."/>
            <person name="Tsui H.-C.T."/>
            <person name="Winkler M.E."/>
        </authorList>
    </citation>
    <scope>NUCLEOTIDE SEQUENCE</scope>
</reference>
<evidence type="ECO:0000313" key="1">
    <source>
        <dbReference type="EMBL" id="SVC77577.1"/>
    </source>
</evidence>
<dbReference type="EMBL" id="UINC01110220">
    <property type="protein sequence ID" value="SVC77577.1"/>
    <property type="molecule type" value="Genomic_DNA"/>
</dbReference>
<proteinExistence type="predicted"/>
<organism evidence="1">
    <name type="scientific">marine metagenome</name>
    <dbReference type="NCBI Taxonomy" id="408172"/>
    <lineage>
        <taxon>unclassified sequences</taxon>
        <taxon>metagenomes</taxon>
        <taxon>ecological metagenomes</taxon>
    </lineage>
</organism>
<dbReference type="AlphaFoldDB" id="A0A382PXI8"/>
<protein>
    <recommendedName>
        <fullName evidence="2">Tetratricopeptide repeat-like domain-containing protein</fullName>
    </recommendedName>
</protein>
<sequence length="327" mass="37802">MIKKILIFLFCYNLCFSAAYSLGFDKEREQVGDYLVAKISNNENDYGVTKRFYQKIHRKNPTNLLVLDRLLLLSLLEGDLLSANKYSFKLAQVGCDKSKDACCMSNQSPQGHLVNGISYLNSYNFNLADQSFASIWHGELANTSFVRLLRAWVWAKPETLDKSIGLIDLISSDSDRLITLLHKALIYDYVDELELAEVYYDQILYQSDDLYIMNLYLNFLSRNNLEKKKQKVIDEFLSEYDSDFISDLLNQSNRRLIENQLQGIGVVFFNSPSMIRNLNPELIHLMLQLAAISSPNLHEINFLFANFLTSIEDYDKSIKVYKEIPKK</sequence>